<proteinExistence type="predicted"/>
<reference evidence="2" key="2">
    <citation type="submission" date="2015-07" db="EMBL/GenBank/DDBJ databases">
        <title>MeaNS - Measles Nucleotide Surveillance Program.</title>
        <authorList>
            <person name="Tran T."/>
            <person name="Druce J."/>
        </authorList>
    </citation>
    <scope>NUCLEOTIDE SEQUENCE</scope>
    <source>
        <strain evidence="2">DSM 9887</strain>
    </source>
</reference>
<sequence length="74" mass="9064">MDKEKEELSKEHLLEFAMHQINVQLDIFKDTYINEENVKSYTERIHYLKFLKDRITIVLEELEDYVIENESPFK</sequence>
<dbReference type="STRING" id="54915.ADS79_14535"/>
<gene>
    <name evidence="2" type="ORF">ADS79_14535</name>
    <name evidence="1" type="ORF">BRE01_67340</name>
</gene>
<dbReference type="Proteomes" id="UP000319578">
    <property type="component" value="Unassembled WGS sequence"/>
</dbReference>
<dbReference type="OrthoDB" id="9921639at2"/>
<evidence type="ECO:0000313" key="3">
    <source>
        <dbReference type="Proteomes" id="UP000036834"/>
    </source>
</evidence>
<evidence type="ECO:0000313" key="1">
    <source>
        <dbReference type="EMBL" id="GED73032.1"/>
    </source>
</evidence>
<dbReference type="PATRIC" id="fig|54915.3.peg.1894"/>
<comment type="caution">
    <text evidence="2">The sequence shown here is derived from an EMBL/GenBank/DDBJ whole genome shotgun (WGS) entry which is preliminary data.</text>
</comment>
<dbReference type="RefSeq" id="WP_049739152.1">
    <property type="nucleotide sequence ID" value="NZ_BJON01000040.1"/>
</dbReference>
<reference evidence="3" key="1">
    <citation type="submission" date="2015-07" db="EMBL/GenBank/DDBJ databases">
        <title>Genome sequencing project for genomic taxonomy and phylogenomics of Bacillus-like bacteria.</title>
        <authorList>
            <person name="Liu B."/>
            <person name="Wang J."/>
            <person name="Zhu Y."/>
            <person name="Liu G."/>
            <person name="Chen Q."/>
            <person name="Chen Z."/>
            <person name="Lan J."/>
            <person name="Che J."/>
            <person name="Ge C."/>
            <person name="Shi H."/>
            <person name="Pan Z."/>
            <person name="Liu X."/>
        </authorList>
    </citation>
    <scope>NUCLEOTIDE SEQUENCE [LARGE SCALE GENOMIC DNA]</scope>
    <source>
        <strain evidence="3">DSM 9887</strain>
    </source>
</reference>
<reference evidence="1 4" key="3">
    <citation type="submission" date="2019-06" db="EMBL/GenBank/DDBJ databases">
        <title>Whole genome shotgun sequence of Brevibacillus reuszeri NBRC 15719.</title>
        <authorList>
            <person name="Hosoyama A."/>
            <person name="Uohara A."/>
            <person name="Ohji S."/>
            <person name="Ichikawa N."/>
        </authorList>
    </citation>
    <scope>NUCLEOTIDE SEQUENCE [LARGE SCALE GENOMIC DNA]</scope>
    <source>
        <strain evidence="1 4">NBRC 15719</strain>
    </source>
</reference>
<name>A0A0K9YN91_9BACL</name>
<dbReference type="EMBL" id="BJON01000040">
    <property type="protein sequence ID" value="GED73032.1"/>
    <property type="molecule type" value="Genomic_DNA"/>
</dbReference>
<dbReference type="Proteomes" id="UP000036834">
    <property type="component" value="Unassembled WGS sequence"/>
</dbReference>
<dbReference type="AlphaFoldDB" id="A0A0K9YN91"/>
<keyword evidence="4" id="KW-1185">Reference proteome</keyword>
<evidence type="ECO:0000313" key="2">
    <source>
        <dbReference type="EMBL" id="KNB70184.1"/>
    </source>
</evidence>
<accession>A0A0K9YN91</accession>
<dbReference type="EMBL" id="LGIQ01000009">
    <property type="protein sequence ID" value="KNB70184.1"/>
    <property type="molecule type" value="Genomic_DNA"/>
</dbReference>
<organism evidence="2 3">
    <name type="scientific">Brevibacillus reuszeri</name>
    <dbReference type="NCBI Taxonomy" id="54915"/>
    <lineage>
        <taxon>Bacteria</taxon>
        <taxon>Bacillati</taxon>
        <taxon>Bacillota</taxon>
        <taxon>Bacilli</taxon>
        <taxon>Bacillales</taxon>
        <taxon>Paenibacillaceae</taxon>
        <taxon>Brevibacillus</taxon>
    </lineage>
</organism>
<evidence type="ECO:0000313" key="4">
    <source>
        <dbReference type="Proteomes" id="UP000319578"/>
    </source>
</evidence>
<protein>
    <submittedName>
        <fullName evidence="2">Uncharacterized protein</fullName>
    </submittedName>
</protein>